<dbReference type="PROSITE" id="PS50026">
    <property type="entry name" value="EGF_3"/>
    <property type="match status" value="1"/>
</dbReference>
<evidence type="ECO:0000256" key="1">
    <source>
        <dbReference type="ARBA" id="ARBA00004239"/>
    </source>
</evidence>
<evidence type="ECO:0000256" key="3">
    <source>
        <dbReference type="ARBA" id="ARBA00022536"/>
    </source>
</evidence>
<dbReference type="SUPFAM" id="SSF57196">
    <property type="entry name" value="EGF/Laminin"/>
    <property type="match status" value="1"/>
</dbReference>
<feature type="disulfide bond" evidence="7">
    <location>
        <begin position="76"/>
        <end position="85"/>
    </location>
</feature>
<feature type="signal peptide" evidence="9">
    <location>
        <begin position="1"/>
        <end position="22"/>
    </location>
</feature>
<dbReference type="PROSITE" id="PS01186">
    <property type="entry name" value="EGF_2"/>
    <property type="match status" value="1"/>
</dbReference>
<evidence type="ECO:0000256" key="2">
    <source>
        <dbReference type="ARBA" id="ARBA00022525"/>
    </source>
</evidence>
<protein>
    <recommendedName>
        <fullName evidence="10">EGF-like domain-containing protein</fullName>
    </recommendedName>
</protein>
<keyword evidence="5 7" id="KW-1015">Disulfide bond</keyword>
<evidence type="ECO:0000256" key="4">
    <source>
        <dbReference type="ARBA" id="ARBA00023030"/>
    </source>
</evidence>
<keyword evidence="4" id="KW-0339">Growth factor</keyword>
<evidence type="ECO:0000259" key="10">
    <source>
        <dbReference type="PROSITE" id="PS50026"/>
    </source>
</evidence>
<evidence type="ECO:0000256" key="9">
    <source>
        <dbReference type="SAM" id="SignalP"/>
    </source>
</evidence>
<dbReference type="PANTHER" id="PTHR10740:SF1">
    <property type="entry name" value="PROTRANSFORMING GROWTH FACTOR ALPHA"/>
    <property type="match status" value="1"/>
</dbReference>
<dbReference type="GO" id="GO:0008284">
    <property type="term" value="P:positive regulation of cell population proliferation"/>
    <property type="evidence" value="ECO:0007669"/>
    <property type="project" value="TreeGrafter"/>
</dbReference>
<dbReference type="PANTHER" id="PTHR10740">
    <property type="entry name" value="TRANSFORMING GROWTH FACTOR ALPHA"/>
    <property type="match status" value="1"/>
</dbReference>
<keyword evidence="6" id="KW-0497">Mitogen</keyword>
<dbReference type="PROSITE" id="PS00022">
    <property type="entry name" value="EGF_1"/>
    <property type="match status" value="1"/>
</dbReference>
<dbReference type="GO" id="GO:0051781">
    <property type="term" value="P:positive regulation of cell division"/>
    <property type="evidence" value="ECO:0007669"/>
    <property type="project" value="UniProtKB-KW"/>
</dbReference>
<feature type="chain" id="PRO_5043933470" description="EGF-like domain-containing protein" evidence="9">
    <location>
        <begin position="23"/>
        <end position="163"/>
    </location>
</feature>
<keyword evidence="2" id="KW-0964">Secreted</keyword>
<dbReference type="Proteomes" id="UP001066276">
    <property type="component" value="Chromosome 11"/>
</dbReference>
<accession>A0AAV7LM32</accession>
<dbReference type="FunFam" id="2.10.25.10:FF:000182">
    <property type="entry name" value="Protransforming growth factor alpha"/>
    <property type="match status" value="1"/>
</dbReference>
<dbReference type="GO" id="GO:0045840">
    <property type="term" value="P:positive regulation of mitotic nuclear division"/>
    <property type="evidence" value="ECO:0007669"/>
    <property type="project" value="TreeGrafter"/>
</dbReference>
<evidence type="ECO:0000256" key="6">
    <source>
        <dbReference type="ARBA" id="ARBA00023246"/>
    </source>
</evidence>
<feature type="transmembrane region" description="Helical" evidence="8">
    <location>
        <begin position="103"/>
        <end position="127"/>
    </location>
</feature>
<evidence type="ECO:0000313" key="11">
    <source>
        <dbReference type="EMBL" id="KAJ1091559.1"/>
    </source>
</evidence>
<name>A0AAV7LM32_PLEWA</name>
<keyword evidence="8" id="KW-0812">Transmembrane</keyword>
<proteinExistence type="predicted"/>
<keyword evidence="8" id="KW-1133">Transmembrane helix</keyword>
<dbReference type="Gene3D" id="2.10.25.10">
    <property type="entry name" value="Laminin"/>
    <property type="match status" value="1"/>
</dbReference>
<keyword evidence="12" id="KW-1185">Reference proteome</keyword>
<dbReference type="EMBL" id="JANPWB010000015">
    <property type="protein sequence ID" value="KAJ1091559.1"/>
    <property type="molecule type" value="Genomic_DNA"/>
</dbReference>
<keyword evidence="3 7" id="KW-0245">EGF-like domain</keyword>
<evidence type="ECO:0000256" key="7">
    <source>
        <dbReference type="PROSITE-ProRule" id="PRU00076"/>
    </source>
</evidence>
<dbReference type="GO" id="GO:0008083">
    <property type="term" value="F:growth factor activity"/>
    <property type="evidence" value="ECO:0007669"/>
    <property type="project" value="UniProtKB-KW"/>
</dbReference>
<gene>
    <name evidence="11" type="ORF">NDU88_004678</name>
</gene>
<reference evidence="11" key="1">
    <citation type="journal article" date="2022" name="bioRxiv">
        <title>Sequencing and chromosome-scale assembly of the giantPleurodeles waltlgenome.</title>
        <authorList>
            <person name="Brown T."/>
            <person name="Elewa A."/>
            <person name="Iarovenko S."/>
            <person name="Subramanian E."/>
            <person name="Araus A.J."/>
            <person name="Petzold A."/>
            <person name="Susuki M."/>
            <person name="Suzuki K.-i.T."/>
            <person name="Hayashi T."/>
            <person name="Toyoda A."/>
            <person name="Oliveira C."/>
            <person name="Osipova E."/>
            <person name="Leigh N.D."/>
            <person name="Simon A."/>
            <person name="Yun M.H."/>
        </authorList>
    </citation>
    <scope>NUCLEOTIDE SEQUENCE</scope>
    <source>
        <strain evidence="11">20211129_DDA</strain>
        <tissue evidence="11">Liver</tissue>
    </source>
</reference>
<sequence>MRFSARDVALLLLGFVAALTHALDNTTNTNTTSELSAPVVAAVRSHFDDCPGSHTGFCLHGTCRFIVQENVASCVCRPGFIGSRCEHYDLLAVVAANQKKTTITVLVVVSVVACVLLIVACVLIHCCSLRKNCNWCRALLCRQEKPSGLLKGGTSCCQSETVV</sequence>
<dbReference type="AlphaFoldDB" id="A0AAV7LM32"/>
<keyword evidence="9" id="KW-0732">Signal</keyword>
<dbReference type="SMART" id="SM00181">
    <property type="entry name" value="EGF"/>
    <property type="match status" value="1"/>
</dbReference>
<dbReference type="PRINTS" id="PR00009">
    <property type="entry name" value="EGFTGF"/>
</dbReference>
<dbReference type="GO" id="GO:0007173">
    <property type="term" value="P:epidermal growth factor receptor signaling pathway"/>
    <property type="evidence" value="ECO:0007669"/>
    <property type="project" value="TreeGrafter"/>
</dbReference>
<feature type="domain" description="EGF-like" evidence="10">
    <location>
        <begin position="46"/>
        <end position="86"/>
    </location>
</feature>
<comment type="caution">
    <text evidence="11">The sequence shown here is derived from an EMBL/GenBank/DDBJ whole genome shotgun (WGS) entry which is preliminary data.</text>
</comment>
<organism evidence="11 12">
    <name type="scientific">Pleurodeles waltl</name>
    <name type="common">Iberian ribbed newt</name>
    <dbReference type="NCBI Taxonomy" id="8319"/>
    <lineage>
        <taxon>Eukaryota</taxon>
        <taxon>Metazoa</taxon>
        <taxon>Chordata</taxon>
        <taxon>Craniata</taxon>
        <taxon>Vertebrata</taxon>
        <taxon>Euteleostomi</taxon>
        <taxon>Amphibia</taxon>
        <taxon>Batrachia</taxon>
        <taxon>Caudata</taxon>
        <taxon>Salamandroidea</taxon>
        <taxon>Salamandridae</taxon>
        <taxon>Pleurodelinae</taxon>
        <taxon>Pleurodeles</taxon>
    </lineage>
</organism>
<comment type="subcellular location">
    <subcellularLocation>
        <location evidence="1">Secreted</location>
        <location evidence="1">Extracellular space</location>
    </subcellularLocation>
</comment>
<keyword evidence="8" id="KW-0472">Membrane</keyword>
<evidence type="ECO:0000313" key="12">
    <source>
        <dbReference type="Proteomes" id="UP001066276"/>
    </source>
</evidence>
<evidence type="ECO:0000256" key="5">
    <source>
        <dbReference type="ARBA" id="ARBA00023157"/>
    </source>
</evidence>
<dbReference type="GO" id="GO:0005154">
    <property type="term" value="F:epidermal growth factor receptor binding"/>
    <property type="evidence" value="ECO:0007669"/>
    <property type="project" value="TreeGrafter"/>
</dbReference>
<dbReference type="GO" id="GO:0005615">
    <property type="term" value="C:extracellular space"/>
    <property type="evidence" value="ECO:0007669"/>
    <property type="project" value="TreeGrafter"/>
</dbReference>
<dbReference type="InterPro" id="IPR000742">
    <property type="entry name" value="EGF"/>
</dbReference>
<evidence type="ECO:0000256" key="8">
    <source>
        <dbReference type="SAM" id="Phobius"/>
    </source>
</evidence>
<comment type="caution">
    <text evidence="7">Lacks conserved residue(s) required for the propagation of feature annotation.</text>
</comment>